<name>K2NNH6_TRYCR</name>
<gene>
    <name evidence="2" type="ORF">MOQ_005787</name>
</gene>
<dbReference type="AlphaFoldDB" id="K2NNH6"/>
<keyword evidence="3" id="KW-1185">Reference proteome</keyword>
<feature type="region of interest" description="Disordered" evidence="1">
    <location>
        <begin position="261"/>
        <end position="284"/>
    </location>
</feature>
<dbReference type="Proteomes" id="UP000007350">
    <property type="component" value="Unassembled WGS sequence"/>
</dbReference>
<protein>
    <submittedName>
        <fullName evidence="2">Uncharacterized protein</fullName>
    </submittedName>
</protein>
<sequence>MSVIFLPPNSLTPYVPIHCSGNSRSFVIFIANIYMHIYTYIYIYIYIHTYIYAYIYAVFSLFLLPHISLPSMLDSCCTSDEVDSASARPQGCTAPSHPSEPNPIAPGAEQEGEHDLKEHGPYYYGEPKCRPPRKTEWVLPIREAHLFRLLPPSHHICNHPGGLVLTATLPVNSTLTLVRTLEGERCKVQDHNAADNRCPGCNAKCGRQNAAQCRSGIHCGQLPVWRHAAKYDVQTPSQLFRDLDTRAIKVEEQVAVPHPHLAGGEASQTAPSWAAKKPMRVAGG</sequence>
<evidence type="ECO:0000313" key="3">
    <source>
        <dbReference type="Proteomes" id="UP000007350"/>
    </source>
</evidence>
<organism evidence="2 3">
    <name type="scientific">Trypanosoma cruzi marinkellei</name>
    <dbReference type="NCBI Taxonomy" id="85056"/>
    <lineage>
        <taxon>Eukaryota</taxon>
        <taxon>Discoba</taxon>
        <taxon>Euglenozoa</taxon>
        <taxon>Kinetoplastea</taxon>
        <taxon>Metakinetoplastina</taxon>
        <taxon>Trypanosomatida</taxon>
        <taxon>Trypanosomatidae</taxon>
        <taxon>Trypanosoma</taxon>
        <taxon>Schizotrypanum</taxon>
    </lineage>
</organism>
<evidence type="ECO:0000313" key="2">
    <source>
        <dbReference type="EMBL" id="EKF30402.1"/>
    </source>
</evidence>
<accession>K2NNH6</accession>
<proteinExistence type="predicted"/>
<feature type="region of interest" description="Disordered" evidence="1">
    <location>
        <begin position="87"/>
        <end position="112"/>
    </location>
</feature>
<reference evidence="2 3" key="1">
    <citation type="journal article" date="2012" name="BMC Genomics">
        <title>Comparative genomic analysis of human infective Trypanosoma cruzi lineages with the bat-restricted subspecies T. cruzi marinkellei.</title>
        <authorList>
            <person name="Franzen O."/>
            <person name="Talavera-Lopez C."/>
            <person name="Ochaya S."/>
            <person name="Butler C.E."/>
            <person name="Messenger L.A."/>
            <person name="Lewis M.D."/>
            <person name="Llewellyn M.S."/>
            <person name="Marinkelle C.J."/>
            <person name="Tyler K.M."/>
            <person name="Miles M.A."/>
            <person name="Andersson B."/>
        </authorList>
    </citation>
    <scope>NUCLEOTIDE SEQUENCE [LARGE SCALE GENOMIC DNA]</scope>
    <source>
        <strain evidence="2 3">B7</strain>
    </source>
</reference>
<evidence type="ECO:0000256" key="1">
    <source>
        <dbReference type="SAM" id="MobiDB-lite"/>
    </source>
</evidence>
<dbReference type="EMBL" id="AHKC01012154">
    <property type="protein sequence ID" value="EKF30402.1"/>
    <property type="molecule type" value="Genomic_DNA"/>
</dbReference>
<comment type="caution">
    <text evidence="2">The sequence shown here is derived from an EMBL/GenBank/DDBJ whole genome shotgun (WGS) entry which is preliminary data.</text>
</comment>